<reference evidence="1 2" key="1">
    <citation type="submission" date="2020-07" db="EMBL/GenBank/DDBJ databases">
        <title>Genomic diversity of species in the Neisseriaceae family.</title>
        <authorList>
            <person name="Vincent A.T."/>
            <person name="Bernet E."/>
            <person name="Veyrier F.J."/>
        </authorList>
    </citation>
    <scope>NUCLEOTIDE SEQUENCE [LARGE SCALE GENOMIC DNA]</scope>
    <source>
        <strain evidence="1 2">DSM 22244</strain>
    </source>
</reference>
<dbReference type="RefSeq" id="WP_182122321.1">
    <property type="nucleotide sequence ID" value="NZ_CP059567.1"/>
</dbReference>
<dbReference type="KEGG" id="nsg:H3L94_01095"/>
<dbReference type="Gene3D" id="3.40.50.2000">
    <property type="entry name" value="Glycogen Phosphorylase B"/>
    <property type="match status" value="1"/>
</dbReference>
<sequence>MRSKKLAFVFEAVRFKKMMRALRQKQARLFFFFPYCGMGGAERVHADILQIFTEYHPLCFLSVRNSDQHFRSEFERSSNLIDLSIFLSLPYAFYKKQLANLINQSPNAVVFGSNSNFFYQLIPYLHPHVRVIDLIHAFQPDNAYSPEQISLPVAERINQRIVLGKKTLQDFVQLYCQHGKSSNLAGRIHIIPNKIVPPPLLPIKPNNARLQILFVGRNAPEKRPKLFLDIAAYCLKKNIAADFHLIGDFPNSTSVSNNVHIIGSIADRRNLNQYYQNADLILITSWREGLPMVMLEAMAYGVVPISTNVGEINSVINDNNGILIEDSTIELYQQSRSSTAEQQLLPCIESFAAQIAALNSDRRRLAVMSKNAYCTVSEKFSAQANREAYLNLFSAQTDISID</sequence>
<keyword evidence="1" id="KW-0808">Transferase</keyword>
<dbReference type="EMBL" id="CP059567">
    <property type="protein sequence ID" value="QMT40694.1"/>
    <property type="molecule type" value="Genomic_DNA"/>
</dbReference>
<dbReference type="PANTHER" id="PTHR12526:SF630">
    <property type="entry name" value="GLYCOSYLTRANSFERASE"/>
    <property type="match status" value="1"/>
</dbReference>
<evidence type="ECO:0000313" key="2">
    <source>
        <dbReference type="Proteomes" id="UP000514752"/>
    </source>
</evidence>
<dbReference type="CDD" id="cd03801">
    <property type="entry name" value="GT4_PimA-like"/>
    <property type="match status" value="1"/>
</dbReference>
<name>A0A7D7NG92_9NEIS</name>
<evidence type="ECO:0000313" key="1">
    <source>
        <dbReference type="EMBL" id="QMT40694.1"/>
    </source>
</evidence>
<dbReference type="Pfam" id="PF13692">
    <property type="entry name" value="Glyco_trans_1_4"/>
    <property type="match status" value="1"/>
</dbReference>
<dbReference type="Proteomes" id="UP000514752">
    <property type="component" value="Chromosome"/>
</dbReference>
<protein>
    <submittedName>
        <fullName evidence="1">Glycosyltransferase family 4 protein</fullName>
    </submittedName>
</protein>
<organism evidence="1 2">
    <name type="scientific">Neisseria shayeganii</name>
    <dbReference type="NCBI Taxonomy" id="607712"/>
    <lineage>
        <taxon>Bacteria</taxon>
        <taxon>Pseudomonadati</taxon>
        <taxon>Pseudomonadota</taxon>
        <taxon>Betaproteobacteria</taxon>
        <taxon>Neisseriales</taxon>
        <taxon>Neisseriaceae</taxon>
        <taxon>Neisseria</taxon>
    </lineage>
</organism>
<dbReference type="SUPFAM" id="SSF53756">
    <property type="entry name" value="UDP-Glycosyltransferase/glycogen phosphorylase"/>
    <property type="match status" value="1"/>
</dbReference>
<dbReference type="GO" id="GO:0016740">
    <property type="term" value="F:transferase activity"/>
    <property type="evidence" value="ECO:0007669"/>
    <property type="project" value="UniProtKB-KW"/>
</dbReference>
<accession>A0A7D7NG92</accession>
<dbReference type="PANTHER" id="PTHR12526">
    <property type="entry name" value="GLYCOSYLTRANSFERASE"/>
    <property type="match status" value="1"/>
</dbReference>
<dbReference type="AlphaFoldDB" id="A0A7D7NG92"/>
<gene>
    <name evidence="1" type="ORF">H3L94_01095</name>
</gene>
<proteinExistence type="predicted"/>